<proteinExistence type="inferred from homology"/>
<protein>
    <submittedName>
        <fullName evidence="9">Cysteine desulfurase</fullName>
    </submittedName>
</protein>
<keyword evidence="10" id="KW-1185">Reference proteome</keyword>
<dbReference type="GO" id="GO:0051536">
    <property type="term" value="F:iron-sulfur cluster binding"/>
    <property type="evidence" value="ECO:0007669"/>
    <property type="project" value="UniProtKB-KW"/>
</dbReference>
<dbReference type="PANTHER" id="PTHR11601">
    <property type="entry name" value="CYSTEINE DESULFURYLASE FAMILY MEMBER"/>
    <property type="match status" value="1"/>
</dbReference>
<evidence type="ECO:0000256" key="7">
    <source>
        <dbReference type="RuleBase" id="RU004504"/>
    </source>
</evidence>
<evidence type="ECO:0000256" key="5">
    <source>
        <dbReference type="ARBA" id="ARBA00023004"/>
    </source>
</evidence>
<dbReference type="InterPro" id="IPR016454">
    <property type="entry name" value="Cysteine_dSase"/>
</dbReference>
<feature type="domain" description="Aminotransferase class V" evidence="8">
    <location>
        <begin position="4"/>
        <end position="364"/>
    </location>
</feature>
<evidence type="ECO:0000313" key="10">
    <source>
        <dbReference type="Proteomes" id="UP000295325"/>
    </source>
</evidence>
<dbReference type="SUPFAM" id="SSF53383">
    <property type="entry name" value="PLP-dependent transferases"/>
    <property type="match status" value="1"/>
</dbReference>
<dbReference type="RefSeq" id="WP_133628117.1">
    <property type="nucleotide sequence ID" value="NZ_SOAZ01000010.1"/>
</dbReference>
<dbReference type="AlphaFoldDB" id="A0A4R7KS77"/>
<dbReference type="PANTHER" id="PTHR11601:SF50">
    <property type="entry name" value="CYSTEINE DESULFURASE ISCS 2-RELATED"/>
    <property type="match status" value="1"/>
</dbReference>
<dbReference type="InterPro" id="IPR015421">
    <property type="entry name" value="PyrdxlP-dep_Trfase_major"/>
</dbReference>
<comment type="cofactor">
    <cofactor evidence="1 7">
        <name>pyridoxal 5'-phosphate</name>
        <dbReference type="ChEBI" id="CHEBI:597326"/>
    </cofactor>
</comment>
<evidence type="ECO:0000313" key="9">
    <source>
        <dbReference type="EMBL" id="TDT60942.1"/>
    </source>
</evidence>
<comment type="caution">
    <text evidence="9">The sequence shown here is derived from an EMBL/GenBank/DDBJ whole genome shotgun (WGS) entry which is preliminary data.</text>
</comment>
<dbReference type="InterPro" id="IPR000192">
    <property type="entry name" value="Aminotrans_V_dom"/>
</dbReference>
<reference evidence="9 10" key="1">
    <citation type="submission" date="2019-03" db="EMBL/GenBank/DDBJ databases">
        <title>Genomic Encyclopedia of Type Strains, Phase IV (KMG-IV): sequencing the most valuable type-strain genomes for metagenomic binning, comparative biology and taxonomic classification.</title>
        <authorList>
            <person name="Goeker M."/>
        </authorList>
    </citation>
    <scope>NUCLEOTIDE SEQUENCE [LARGE SCALE GENOMIC DNA]</scope>
    <source>
        <strain evidence="9 10">DSM 24455</strain>
    </source>
</reference>
<dbReference type="PROSITE" id="PS00595">
    <property type="entry name" value="AA_TRANSFER_CLASS_5"/>
    <property type="match status" value="1"/>
</dbReference>
<dbReference type="Pfam" id="PF00266">
    <property type="entry name" value="Aminotran_5"/>
    <property type="match status" value="1"/>
</dbReference>
<name>A0A4R7KS77_9CLOT</name>
<organism evidence="9 10">
    <name type="scientific">Fonticella tunisiensis</name>
    <dbReference type="NCBI Taxonomy" id="1096341"/>
    <lineage>
        <taxon>Bacteria</taxon>
        <taxon>Bacillati</taxon>
        <taxon>Bacillota</taxon>
        <taxon>Clostridia</taxon>
        <taxon>Eubacteriales</taxon>
        <taxon>Clostridiaceae</taxon>
        <taxon>Fonticella</taxon>
    </lineage>
</organism>
<accession>A0A4R7KS77</accession>
<dbReference type="Gene3D" id="3.40.640.10">
    <property type="entry name" value="Type I PLP-dependent aspartate aminotransferase-like (Major domain)"/>
    <property type="match status" value="1"/>
</dbReference>
<keyword evidence="3" id="KW-0479">Metal-binding</keyword>
<evidence type="ECO:0000259" key="8">
    <source>
        <dbReference type="Pfam" id="PF00266"/>
    </source>
</evidence>
<dbReference type="GO" id="GO:0031071">
    <property type="term" value="F:cysteine desulfurase activity"/>
    <property type="evidence" value="ECO:0007669"/>
    <property type="project" value="UniProtKB-ARBA"/>
</dbReference>
<evidence type="ECO:0000256" key="6">
    <source>
        <dbReference type="ARBA" id="ARBA00023014"/>
    </source>
</evidence>
<evidence type="ECO:0000256" key="1">
    <source>
        <dbReference type="ARBA" id="ARBA00001933"/>
    </source>
</evidence>
<dbReference type="InterPro" id="IPR020578">
    <property type="entry name" value="Aminotrans_V_PyrdxlP_BS"/>
</dbReference>
<gene>
    <name evidence="9" type="ORF">EDD71_11060</name>
</gene>
<dbReference type="PIRSF" id="PIRSF005572">
    <property type="entry name" value="NifS"/>
    <property type="match status" value="1"/>
</dbReference>
<evidence type="ECO:0000256" key="3">
    <source>
        <dbReference type="ARBA" id="ARBA00022723"/>
    </source>
</evidence>
<keyword evidence="6" id="KW-0411">Iron-sulfur</keyword>
<sequence>MKLVYFDNSATTRPHREVVKEVSDCMENYFGNPSSAHRLGLGAEKKMKQAREKVARLIGALPQEIIFTSGGSEANNTAIKGVITPGCHIITSKIEHPSVLRVLQKLEKSGYEVTYLSVDSRGIIKLEELENSIKDNTKLVTIMYVNNEIGSIQPVDKIVEIVRKKNKRVKVHIDAVQAAGKIPIDIKKLDVDLMSLSAHKIHGPKGVGALYVRKGIKLEPLILGGGQEWEVRSGTENLPGISGFGVAAEIISSNLNEKIEHVKGIKKHFIERLKEIDNIVINSPYDDNHIGNILNVSFEGVRGEVLLHALEDYNIFVSTGSACSSKKVSEKNYVLPSIGLKECHVEGAIRFSFSYINTVDEVDYTIEALKKSLSFLRRLKK</sequence>
<dbReference type="EMBL" id="SOAZ01000010">
    <property type="protein sequence ID" value="TDT60942.1"/>
    <property type="molecule type" value="Genomic_DNA"/>
</dbReference>
<comment type="similarity">
    <text evidence="2">Belongs to the class-V pyridoxal-phosphate-dependent aminotransferase family. NifS/IscS subfamily.</text>
</comment>
<keyword evidence="4" id="KW-0663">Pyridoxal phosphate</keyword>
<dbReference type="Gene3D" id="1.10.260.50">
    <property type="match status" value="1"/>
</dbReference>
<keyword evidence="5" id="KW-0408">Iron</keyword>
<dbReference type="Proteomes" id="UP000295325">
    <property type="component" value="Unassembled WGS sequence"/>
</dbReference>
<dbReference type="Gene3D" id="3.90.1150.10">
    <property type="entry name" value="Aspartate Aminotransferase, domain 1"/>
    <property type="match status" value="1"/>
</dbReference>
<dbReference type="InterPro" id="IPR015422">
    <property type="entry name" value="PyrdxlP-dep_Trfase_small"/>
</dbReference>
<evidence type="ECO:0000256" key="4">
    <source>
        <dbReference type="ARBA" id="ARBA00022898"/>
    </source>
</evidence>
<dbReference type="OrthoDB" id="9808002at2"/>
<dbReference type="FunFam" id="3.40.640.10:FF:000084">
    <property type="entry name" value="IscS-like cysteine desulfurase"/>
    <property type="match status" value="1"/>
</dbReference>
<dbReference type="InterPro" id="IPR015424">
    <property type="entry name" value="PyrdxlP-dep_Trfase"/>
</dbReference>
<dbReference type="GO" id="GO:0046872">
    <property type="term" value="F:metal ion binding"/>
    <property type="evidence" value="ECO:0007669"/>
    <property type="project" value="UniProtKB-KW"/>
</dbReference>
<evidence type="ECO:0000256" key="2">
    <source>
        <dbReference type="ARBA" id="ARBA00006490"/>
    </source>
</evidence>